<organism evidence="1">
    <name type="scientific">Klebsiella pneumoniae</name>
    <dbReference type="NCBI Taxonomy" id="573"/>
    <lineage>
        <taxon>Bacteria</taxon>
        <taxon>Pseudomonadati</taxon>
        <taxon>Pseudomonadota</taxon>
        <taxon>Gammaproteobacteria</taxon>
        <taxon>Enterobacterales</taxon>
        <taxon>Enterobacteriaceae</taxon>
        <taxon>Klebsiella/Raoultella group</taxon>
        <taxon>Klebsiella</taxon>
        <taxon>Klebsiella pneumoniae complex</taxon>
    </lineage>
</organism>
<dbReference type="Proteomes" id="UP000507695">
    <property type="component" value="Unassembled WGS sequence"/>
</dbReference>
<gene>
    <name evidence="1" type="ORF">NCTC9183_04873</name>
</gene>
<proteinExistence type="predicted"/>
<dbReference type="Gene3D" id="3.40.50.300">
    <property type="entry name" value="P-loop containing nucleotide triphosphate hydrolases"/>
    <property type="match status" value="1"/>
</dbReference>
<dbReference type="SUPFAM" id="SSF52540">
    <property type="entry name" value="P-loop containing nucleoside triphosphate hydrolases"/>
    <property type="match status" value="1"/>
</dbReference>
<sequence length="81" mass="9128">MHRRFGELTNWANEHYDIVIMDTPPVLAVTDAAIIGNYVGTTLLIVRFEQNTVKEIEVNIKRFEQSGVIVKGCILNGVVKK</sequence>
<dbReference type="InterPro" id="IPR027417">
    <property type="entry name" value="P-loop_NTPase"/>
</dbReference>
<dbReference type="GO" id="GO:0004713">
    <property type="term" value="F:protein tyrosine kinase activity"/>
    <property type="evidence" value="ECO:0007669"/>
    <property type="project" value="TreeGrafter"/>
</dbReference>
<dbReference type="GO" id="GO:0005886">
    <property type="term" value="C:plasma membrane"/>
    <property type="evidence" value="ECO:0007669"/>
    <property type="project" value="TreeGrafter"/>
</dbReference>
<dbReference type="EMBL" id="CABDVL010000003">
    <property type="protein sequence ID" value="VTM57397.1"/>
    <property type="molecule type" value="Genomic_DNA"/>
</dbReference>
<dbReference type="EC" id="2.7.10.-" evidence="1"/>
<dbReference type="InterPro" id="IPR050445">
    <property type="entry name" value="Bact_polysacc_biosynth/exp"/>
</dbReference>
<dbReference type="PANTHER" id="PTHR32309">
    <property type="entry name" value="TYROSINE-PROTEIN KINASE"/>
    <property type="match status" value="1"/>
</dbReference>
<protein>
    <submittedName>
        <fullName evidence="1">Tyrosine autokinase</fullName>
        <ecNumber evidence="1">2.7.10.-</ecNumber>
    </submittedName>
</protein>
<evidence type="ECO:0000313" key="1">
    <source>
        <dbReference type="EMBL" id="VTM57397.1"/>
    </source>
</evidence>
<keyword evidence="1" id="KW-0808">Transferase</keyword>
<accession>A0A4P0YAP9</accession>
<name>A0A4P0YAP9_KLEPN</name>
<dbReference type="PANTHER" id="PTHR32309:SF32">
    <property type="entry name" value="TYROSINE-PROTEIN KINASE ETK-RELATED"/>
    <property type="match status" value="1"/>
</dbReference>
<reference evidence="1" key="1">
    <citation type="submission" date="2019-04" db="EMBL/GenBank/DDBJ databases">
        <authorList>
            <consortium name="Pathogen Informatics"/>
        </authorList>
    </citation>
    <scope>NUCLEOTIDE SEQUENCE</scope>
    <source>
        <strain evidence="1">NCTC9183</strain>
    </source>
</reference>
<keyword evidence="1" id="KW-0418">Kinase</keyword>
<dbReference type="AlphaFoldDB" id="A0A4P0YAP9"/>